<evidence type="ECO:0000256" key="8">
    <source>
        <dbReference type="PROSITE-ProRule" id="PRU01360"/>
    </source>
</evidence>
<dbReference type="Pfam" id="PF00593">
    <property type="entry name" value="TonB_dep_Rec_b-barrel"/>
    <property type="match status" value="1"/>
</dbReference>
<evidence type="ECO:0000256" key="7">
    <source>
        <dbReference type="ARBA" id="ARBA00023237"/>
    </source>
</evidence>
<dbReference type="PATRIC" id="fig|927665.4.peg.1021"/>
<dbReference type="RefSeq" id="WP_010801842.1">
    <property type="nucleotide sequence ID" value="NZ_KQ033912.1"/>
</dbReference>
<protein>
    <submittedName>
        <fullName evidence="12">SusC/RagA family TonB-linked outer membrane protein</fullName>
    </submittedName>
</protein>
<dbReference type="Gene3D" id="2.40.170.20">
    <property type="entry name" value="TonB-dependent receptor, beta-barrel domain"/>
    <property type="match status" value="1"/>
</dbReference>
<evidence type="ECO:0000256" key="9">
    <source>
        <dbReference type="RuleBase" id="RU003357"/>
    </source>
</evidence>
<dbReference type="PROSITE" id="PS52016">
    <property type="entry name" value="TONB_DEPENDENT_REC_3"/>
    <property type="match status" value="1"/>
</dbReference>
<comment type="similarity">
    <text evidence="8 9">Belongs to the TonB-dependent receptor family.</text>
</comment>
<dbReference type="FunFam" id="2.170.130.10:FF:000024">
    <property type="entry name" value="Outer membrane protein"/>
    <property type="match status" value="1"/>
</dbReference>
<accession>A0A0F5JK80</accession>
<evidence type="ECO:0000256" key="5">
    <source>
        <dbReference type="ARBA" id="ARBA00023077"/>
    </source>
</evidence>
<evidence type="ECO:0000256" key="4">
    <source>
        <dbReference type="ARBA" id="ARBA00022692"/>
    </source>
</evidence>
<comment type="subcellular location">
    <subcellularLocation>
        <location evidence="1 8">Cell outer membrane</location>
        <topology evidence="1 8">Multi-pass membrane protein</topology>
    </subcellularLocation>
</comment>
<keyword evidence="6 8" id="KW-0472">Membrane</keyword>
<dbReference type="Gene3D" id="2.170.130.10">
    <property type="entry name" value="TonB-dependent receptor, plug domain"/>
    <property type="match status" value="1"/>
</dbReference>
<evidence type="ECO:0000256" key="2">
    <source>
        <dbReference type="ARBA" id="ARBA00022448"/>
    </source>
</evidence>
<dbReference type="SUPFAM" id="SSF56935">
    <property type="entry name" value="Porins"/>
    <property type="match status" value="1"/>
</dbReference>
<evidence type="ECO:0000256" key="3">
    <source>
        <dbReference type="ARBA" id="ARBA00022452"/>
    </source>
</evidence>
<organism evidence="12 13">
    <name type="scientific">Parabacteroides goldsteinii DSM 19448 = WAL 12034</name>
    <dbReference type="NCBI Taxonomy" id="927665"/>
    <lineage>
        <taxon>Bacteria</taxon>
        <taxon>Pseudomonadati</taxon>
        <taxon>Bacteroidota</taxon>
        <taxon>Bacteroidia</taxon>
        <taxon>Bacteroidales</taxon>
        <taxon>Tannerellaceae</taxon>
        <taxon>Parabacteroides</taxon>
    </lineage>
</organism>
<name>A0A0F5JK80_9BACT</name>
<comment type="caution">
    <text evidence="12">The sequence shown here is derived from an EMBL/GenBank/DDBJ whole genome shotgun (WGS) entry which is preliminary data.</text>
</comment>
<dbReference type="Gene3D" id="2.60.40.1120">
    <property type="entry name" value="Carboxypeptidase-like, regulatory domain"/>
    <property type="match status" value="1"/>
</dbReference>
<dbReference type="NCBIfam" id="TIGR04057">
    <property type="entry name" value="SusC_RagA_signa"/>
    <property type="match status" value="1"/>
</dbReference>
<evidence type="ECO:0000259" key="11">
    <source>
        <dbReference type="Pfam" id="PF07715"/>
    </source>
</evidence>
<dbReference type="InterPro" id="IPR036942">
    <property type="entry name" value="Beta-barrel_TonB_sf"/>
</dbReference>
<dbReference type="GO" id="GO:0009279">
    <property type="term" value="C:cell outer membrane"/>
    <property type="evidence" value="ECO:0007669"/>
    <property type="project" value="UniProtKB-SubCell"/>
</dbReference>
<dbReference type="InterPro" id="IPR008969">
    <property type="entry name" value="CarboxyPept-like_regulatory"/>
</dbReference>
<keyword evidence="2 8" id="KW-0813">Transport</keyword>
<evidence type="ECO:0000256" key="6">
    <source>
        <dbReference type="ARBA" id="ARBA00023136"/>
    </source>
</evidence>
<dbReference type="InterPro" id="IPR023997">
    <property type="entry name" value="TonB-dep_OMP_SusC/RagA_CS"/>
</dbReference>
<dbReference type="InterPro" id="IPR012910">
    <property type="entry name" value="Plug_dom"/>
</dbReference>
<sequence>MRTRQSFYEKPLLLFFLLMIFVSSTVTAQGAEKISMKLTNLTIEQALEQITKQNGYSYVIKSSDLNMQKKTSVDVTDEPIREVLYKVFEGQPVSIEIVGKSIRISKENRNAPTGTSQKKVVKGTVTDETNQPVAGVNVVEQGTTNGTITDMNGNYSLEVSGPNAILQYSFIGSRTITQKVGNQTSINVVLQEDSQALSEVVVVGFGTQKKVNLTGSVSTVASKALESRPVANVSQALQGLVPGLNFSYAGSGNGGELNNDMKLNIRGGGTIGDGSKSSPLVLIDGMEGDMNALNPQDIESVSVLKDAAASSIYGSRAPFGVILITTKKGSAGKISVNYNNSFRWSSAINTPDIADSYTYAQYFNRAAENMGETGRFTPEWLERIKAYQEGTYLPTTVPDPNNPTRWDWQGNSNNDWYDIYFNNAAFSQEHAVSANGGSEKYQFYVSANYLDQSGLLKFNTDKMQRYTVTGKINAKPTDWLSFNYSSKFIRNDYKKPSAVDDNVFYHNIAKRWPMEPFLDPNGHGMSMAESLLQGGDYKTQKDNLYQQFQLILEPIKDWKIFGELNYRTTTEFLHKDVNQVTKYDVNNNPWTNPAEQSSVLEQATKNNFFNPNVYTEYFKELNGGHAFKVMVGFQAELNKYRELGASRTDMITSNLPTLNTSTGTDKITKGGYSHWATAGFFGRINYNYKERYLLEVNARYDGTSRFSRDNRWNVFPSVSAGWNIAREAFWEPYTDVVNNLKFRGSWGELGNQNTTNLYPYYQLLKFAANDANSHWLLNGMKPNTANAPDLISTLLSWETMRSWNIGIDVGALQNRLTFSFDYFNRKTLDMVGPAPELPVILGATVPKTNNADMESKGFELDIAWRDRIGKVDYGAHILLSDDRQRVTRYSNPTGTLNTWYEGQYSGEIWGYVTHGIAKTDEEMQDWLANHKQSFGNSWAAGDIMYEDLNGDGEVNEGSNTITDSGDKKIIGNSSPRYKFGIDLDASWNGFDIRMFFQGVAKRDYWLGDNMFWGASGGLWQSTCFTDHLDFFRSEGDDWGANLNAYFPRPILDGGKNQKKQTRYLQNAAYLRLKNLQIGYTLPASLTNKAGLSKLRVFLSVENLFTISGLPDSFDPETLGSGYGNWNGAVTESAKSYPLSRTVSTGLSVTF</sequence>
<proteinExistence type="inferred from homology"/>
<reference evidence="12 13" key="1">
    <citation type="submission" date="2013-04" db="EMBL/GenBank/DDBJ databases">
        <title>The Genome Sequence of Parabacteroides goldsteinii DSM 19448.</title>
        <authorList>
            <consortium name="The Broad Institute Genomics Platform"/>
            <person name="Earl A."/>
            <person name="Ward D."/>
            <person name="Feldgarden M."/>
            <person name="Gevers D."/>
            <person name="Martens E."/>
            <person name="Sakamoto M."/>
            <person name="Benno Y."/>
            <person name="Song Y."/>
            <person name="Liu C."/>
            <person name="Lee J."/>
            <person name="Bolanos M."/>
            <person name="Vaisanen M.L."/>
            <person name="Finegold S.M."/>
            <person name="Walker B."/>
            <person name="Young S."/>
            <person name="Zeng Q."/>
            <person name="Gargeya S."/>
            <person name="Fitzgerald M."/>
            <person name="Haas B."/>
            <person name="Abouelleil A."/>
            <person name="Allen A.W."/>
            <person name="Alvarado L."/>
            <person name="Arachchi H.M."/>
            <person name="Berlin A.M."/>
            <person name="Chapman S.B."/>
            <person name="Gainer-Dewar J."/>
            <person name="Goldberg J."/>
            <person name="Griggs A."/>
            <person name="Gujja S."/>
            <person name="Hansen M."/>
            <person name="Howarth C."/>
            <person name="Imamovic A."/>
            <person name="Ireland A."/>
            <person name="Larimer J."/>
            <person name="McCowan C."/>
            <person name="Murphy C."/>
            <person name="Pearson M."/>
            <person name="Poon T.W."/>
            <person name="Priest M."/>
            <person name="Roberts A."/>
            <person name="Saif S."/>
            <person name="Shea T."/>
            <person name="Sisk P."/>
            <person name="Sykes S."/>
            <person name="Wortman J."/>
            <person name="Nusbaum C."/>
            <person name="Birren B."/>
        </authorList>
    </citation>
    <scope>NUCLEOTIDE SEQUENCE [LARGE SCALE GENOMIC DNA]</scope>
    <source>
        <strain evidence="12 13">DSM 19448</strain>
    </source>
</reference>
<evidence type="ECO:0000313" key="12">
    <source>
        <dbReference type="EMBL" id="KKB58178.1"/>
    </source>
</evidence>
<evidence type="ECO:0000313" key="13">
    <source>
        <dbReference type="Proteomes" id="UP000033047"/>
    </source>
</evidence>
<dbReference type="InterPro" id="IPR000531">
    <property type="entry name" value="Beta-barrel_TonB"/>
</dbReference>
<gene>
    <name evidence="12" type="ORF">HMPREF1535_00999</name>
</gene>
<dbReference type="HOGENOM" id="CLU_004317_1_1_10"/>
<evidence type="ECO:0000259" key="10">
    <source>
        <dbReference type="Pfam" id="PF00593"/>
    </source>
</evidence>
<dbReference type="EMBL" id="AQHV01000006">
    <property type="protein sequence ID" value="KKB58178.1"/>
    <property type="molecule type" value="Genomic_DNA"/>
</dbReference>
<keyword evidence="5 9" id="KW-0798">TonB box</keyword>
<dbReference type="Proteomes" id="UP000033047">
    <property type="component" value="Unassembled WGS sequence"/>
</dbReference>
<dbReference type="InterPro" id="IPR023996">
    <property type="entry name" value="TonB-dep_OMP_SusC/RagA"/>
</dbReference>
<keyword evidence="3 8" id="KW-1134">Transmembrane beta strand</keyword>
<dbReference type="InterPro" id="IPR037066">
    <property type="entry name" value="Plug_dom_sf"/>
</dbReference>
<feature type="domain" description="TonB-dependent receptor-like beta-barrel" evidence="10">
    <location>
        <begin position="532"/>
        <end position="1103"/>
    </location>
</feature>
<dbReference type="InterPro" id="IPR039426">
    <property type="entry name" value="TonB-dep_rcpt-like"/>
</dbReference>
<keyword evidence="4 8" id="KW-0812">Transmembrane</keyword>
<dbReference type="STRING" id="927665.HMPREF1535_00999"/>
<evidence type="ECO:0000256" key="1">
    <source>
        <dbReference type="ARBA" id="ARBA00004571"/>
    </source>
</evidence>
<dbReference type="Pfam" id="PF13715">
    <property type="entry name" value="CarbopepD_reg_2"/>
    <property type="match status" value="1"/>
</dbReference>
<feature type="domain" description="TonB-dependent receptor plug" evidence="11">
    <location>
        <begin position="210"/>
        <end position="321"/>
    </location>
</feature>
<dbReference type="Pfam" id="PF07715">
    <property type="entry name" value="Plug"/>
    <property type="match status" value="1"/>
</dbReference>
<dbReference type="AlphaFoldDB" id="A0A0F5JK80"/>
<keyword evidence="7 8" id="KW-0998">Cell outer membrane</keyword>
<dbReference type="NCBIfam" id="TIGR04056">
    <property type="entry name" value="OMP_RagA_SusC"/>
    <property type="match status" value="1"/>
</dbReference>
<dbReference type="SUPFAM" id="SSF49464">
    <property type="entry name" value="Carboxypeptidase regulatory domain-like"/>
    <property type="match status" value="1"/>
</dbReference>